<evidence type="ECO:0000313" key="2">
    <source>
        <dbReference type="EMBL" id="KKN14404.1"/>
    </source>
</evidence>
<dbReference type="AlphaFoldDB" id="A0A0F9N8X3"/>
<protein>
    <submittedName>
        <fullName evidence="2">Uncharacterized protein</fullName>
    </submittedName>
</protein>
<dbReference type="EMBL" id="LAZR01003821">
    <property type="protein sequence ID" value="KKN14404.1"/>
    <property type="molecule type" value="Genomic_DNA"/>
</dbReference>
<comment type="caution">
    <text evidence="2">The sequence shown here is derived from an EMBL/GenBank/DDBJ whole genome shotgun (WGS) entry which is preliminary data.</text>
</comment>
<organism evidence="2">
    <name type="scientific">marine sediment metagenome</name>
    <dbReference type="NCBI Taxonomy" id="412755"/>
    <lineage>
        <taxon>unclassified sequences</taxon>
        <taxon>metagenomes</taxon>
        <taxon>ecological metagenomes</taxon>
    </lineage>
</organism>
<gene>
    <name evidence="2" type="ORF">LCGC14_0996540</name>
</gene>
<evidence type="ECO:0000256" key="1">
    <source>
        <dbReference type="SAM" id="Phobius"/>
    </source>
</evidence>
<reference evidence="2" key="1">
    <citation type="journal article" date="2015" name="Nature">
        <title>Complex archaea that bridge the gap between prokaryotes and eukaryotes.</title>
        <authorList>
            <person name="Spang A."/>
            <person name="Saw J.H."/>
            <person name="Jorgensen S.L."/>
            <person name="Zaremba-Niedzwiedzka K."/>
            <person name="Martijn J."/>
            <person name="Lind A.E."/>
            <person name="van Eijk R."/>
            <person name="Schleper C."/>
            <person name="Guy L."/>
            <person name="Ettema T.J."/>
        </authorList>
    </citation>
    <scope>NUCLEOTIDE SEQUENCE</scope>
</reference>
<proteinExistence type="predicted"/>
<name>A0A0F9N8X3_9ZZZZ</name>
<keyword evidence="1" id="KW-1133">Transmembrane helix</keyword>
<sequence length="56" mass="6436">MKKRDWGNVISFTLGIVIMWAGTNILSSQFITYLGLLVSILYGIEIFKEDKNRRGK</sequence>
<accession>A0A0F9N8X3</accession>
<keyword evidence="1" id="KW-0812">Transmembrane</keyword>
<keyword evidence="1" id="KW-0472">Membrane</keyword>
<feature type="transmembrane region" description="Helical" evidence="1">
    <location>
        <begin position="7"/>
        <end position="24"/>
    </location>
</feature>
<feature type="transmembrane region" description="Helical" evidence="1">
    <location>
        <begin position="30"/>
        <end position="47"/>
    </location>
</feature>